<dbReference type="PROSITE" id="PS50011">
    <property type="entry name" value="PROTEIN_KINASE_DOM"/>
    <property type="match status" value="1"/>
</dbReference>
<dbReference type="InterPro" id="IPR000719">
    <property type="entry name" value="Prot_kinase_dom"/>
</dbReference>
<proteinExistence type="predicted"/>
<organismHost>
    <name type="scientific">Pyramimonas plurioculata</name>
    <dbReference type="NCBI Taxonomy" id="36893"/>
</organismHost>
<dbReference type="EMBL" id="MT663535">
    <property type="protein sequence ID" value="QOI90355.1"/>
    <property type="molecule type" value="Genomic_DNA"/>
</dbReference>
<feature type="domain" description="Protein kinase" evidence="1">
    <location>
        <begin position="1"/>
        <end position="454"/>
    </location>
</feature>
<dbReference type="InterPro" id="IPR008271">
    <property type="entry name" value="Ser/Thr_kinase_AS"/>
</dbReference>
<protein>
    <recommendedName>
        <fullName evidence="1">Protein kinase domain-containing protein</fullName>
    </recommendedName>
</protein>
<sequence>MNDTTLIGQGSFGMIFHPAIPTTDEMNPNMVSKVFFQKEHAVNDYNRSLMMTDNKDARKHMILPTKMYSLTRDALLSELENRGDTEAITLIEKHLDELEEHFDITQVIYEEKGESYLSFITNPNGFELKDAVEYMIQMSKSVEYFVQNELIHNDVKPGNVIITDGEAKFIDFGMSSKYSNYAQTAQDYNMTYEYWPMEKKLYADICFLVNPELSDLAYGIPESHWNDKMKNRDIDGISKNIVRQFKRSTLSPIRYQRNLTKVMDSQVVKMKNRDIDGISKNIVRQFKRSTLFPIHYQRILTKVMDSQVVMPTTDETFYKTIKLMIGSCPETDTFTFMNNCVQDLPEEFLCSSIKSKYPDVCPANEEFRMKLSMKTDEHNFEMNKLNEQFKEFYDKIDVYGLGVTLKDTIKEFKAQSDDDTELIHKLEVIANNATHIEPSKRLSPSEMRIQLEDL</sequence>
<dbReference type="SUPFAM" id="SSF56112">
    <property type="entry name" value="Protein kinase-like (PK-like)"/>
    <property type="match status" value="1"/>
</dbReference>
<evidence type="ECO:0000259" key="1">
    <source>
        <dbReference type="PROSITE" id="PS50011"/>
    </source>
</evidence>
<organism evidence="2">
    <name type="scientific">Pyramimonas orientalis virus</name>
    <name type="common">PoV01</name>
    <dbReference type="NCBI Taxonomy" id="455367"/>
    <lineage>
        <taxon>Viruses</taxon>
        <taxon>Varidnaviria</taxon>
        <taxon>Bamfordvirae</taxon>
        <taxon>Nucleocytoviricota</taxon>
        <taxon>Megaviricetes</taxon>
        <taxon>Imitervirales</taxon>
        <taxon>Allomimiviridae</taxon>
        <taxon>Heliosvirus</taxon>
        <taxon>Heliosvirus raunefjordenense</taxon>
    </lineage>
</organism>
<dbReference type="InterPro" id="IPR011009">
    <property type="entry name" value="Kinase-like_dom_sf"/>
</dbReference>
<dbReference type="GO" id="GO:0005524">
    <property type="term" value="F:ATP binding"/>
    <property type="evidence" value="ECO:0007669"/>
    <property type="project" value="InterPro"/>
</dbReference>
<evidence type="ECO:0000313" key="2">
    <source>
        <dbReference type="EMBL" id="QOI90355.1"/>
    </source>
</evidence>
<dbReference type="Pfam" id="PF00069">
    <property type="entry name" value="Pkinase"/>
    <property type="match status" value="1"/>
</dbReference>
<dbReference type="PANTHER" id="PTHR44167:SF24">
    <property type="entry name" value="SERINE_THREONINE-PROTEIN KINASE CHK2"/>
    <property type="match status" value="1"/>
</dbReference>
<gene>
    <name evidence="2" type="ORF">HWQ62_00218</name>
</gene>
<name>A0A7M3UNS4_POV01</name>
<dbReference type="PROSITE" id="PS00108">
    <property type="entry name" value="PROTEIN_KINASE_ST"/>
    <property type="match status" value="1"/>
</dbReference>
<dbReference type="Gene3D" id="1.10.510.10">
    <property type="entry name" value="Transferase(Phosphotransferase) domain 1"/>
    <property type="match status" value="1"/>
</dbReference>
<reference evidence="2" key="1">
    <citation type="submission" date="2020-06" db="EMBL/GenBank/DDBJ databases">
        <title>Lateral gene transfer of anion-conducting channel rhodopsins between green algae and giant viruses.</title>
        <authorList>
            <person name="Rozenberg A."/>
            <person name="Oppermann J."/>
            <person name="Wietek J."/>
            <person name="Fernandez Lahore R.G."/>
            <person name="Sandaa R.-A."/>
            <person name="Bratbak G."/>
            <person name="Hegemann P."/>
            <person name="Beja O."/>
        </authorList>
    </citation>
    <scope>NUCLEOTIDE SEQUENCE</scope>
    <source>
        <strain evidence="2">01B</strain>
    </source>
</reference>
<dbReference type="PANTHER" id="PTHR44167">
    <property type="entry name" value="OVARIAN-SPECIFIC SERINE/THREONINE-PROTEIN KINASE LOK-RELATED"/>
    <property type="match status" value="1"/>
</dbReference>
<accession>A0A7M3UNS4</accession>
<dbReference type="GO" id="GO:0004674">
    <property type="term" value="F:protein serine/threonine kinase activity"/>
    <property type="evidence" value="ECO:0007669"/>
    <property type="project" value="TreeGrafter"/>
</dbReference>